<dbReference type="EMBL" id="BMAV01017945">
    <property type="protein sequence ID" value="GFY70006.1"/>
    <property type="molecule type" value="Genomic_DNA"/>
</dbReference>
<dbReference type="AlphaFoldDB" id="A0A8X6YFE0"/>
<reference evidence="1" key="1">
    <citation type="submission" date="2020-08" db="EMBL/GenBank/DDBJ databases">
        <title>Multicomponent nature underlies the extraordinary mechanical properties of spider dragline silk.</title>
        <authorList>
            <person name="Kono N."/>
            <person name="Nakamura H."/>
            <person name="Mori M."/>
            <person name="Yoshida Y."/>
            <person name="Ohtoshi R."/>
            <person name="Malay A.D."/>
            <person name="Moran D.A.P."/>
            <person name="Tomita M."/>
            <person name="Numata K."/>
            <person name="Arakawa K."/>
        </authorList>
    </citation>
    <scope>NUCLEOTIDE SEQUENCE</scope>
</reference>
<name>A0A8X6YFE0_9ARAC</name>
<gene>
    <name evidence="1" type="primary">NCL1_27094</name>
    <name evidence="1" type="ORF">TNIN_181031</name>
</gene>
<protein>
    <submittedName>
        <fullName evidence="1">Uncharacterized protein</fullName>
    </submittedName>
</protein>
<accession>A0A8X6YFE0</accession>
<proteinExistence type="predicted"/>
<sequence length="141" mass="15796">MVGRDDKLHIRLVDFGALLGRSKVYEFAKRFDNLVIQGKAVLPVHKRHPVMIPKLLFPDVGFNILKAELQSVCGELQNFSRLAISKLSRSRFSLGEEKDPRLYPRGSRNVSDAIPTFQRTQDTFGDGLLVSVEIWGSIGAS</sequence>
<evidence type="ECO:0000313" key="2">
    <source>
        <dbReference type="Proteomes" id="UP000886998"/>
    </source>
</evidence>
<organism evidence="1 2">
    <name type="scientific">Trichonephila inaurata madagascariensis</name>
    <dbReference type="NCBI Taxonomy" id="2747483"/>
    <lineage>
        <taxon>Eukaryota</taxon>
        <taxon>Metazoa</taxon>
        <taxon>Ecdysozoa</taxon>
        <taxon>Arthropoda</taxon>
        <taxon>Chelicerata</taxon>
        <taxon>Arachnida</taxon>
        <taxon>Araneae</taxon>
        <taxon>Araneomorphae</taxon>
        <taxon>Entelegynae</taxon>
        <taxon>Araneoidea</taxon>
        <taxon>Nephilidae</taxon>
        <taxon>Trichonephila</taxon>
        <taxon>Trichonephila inaurata</taxon>
    </lineage>
</organism>
<comment type="caution">
    <text evidence="1">The sequence shown here is derived from an EMBL/GenBank/DDBJ whole genome shotgun (WGS) entry which is preliminary data.</text>
</comment>
<dbReference type="Proteomes" id="UP000886998">
    <property type="component" value="Unassembled WGS sequence"/>
</dbReference>
<keyword evidence="2" id="KW-1185">Reference proteome</keyword>
<evidence type="ECO:0000313" key="1">
    <source>
        <dbReference type="EMBL" id="GFY70006.1"/>
    </source>
</evidence>